<dbReference type="EMBL" id="CACRSQ010000007">
    <property type="protein sequence ID" value="VYT32958.1"/>
    <property type="molecule type" value="Genomic_DNA"/>
</dbReference>
<dbReference type="InterPro" id="IPR036890">
    <property type="entry name" value="HATPase_C_sf"/>
</dbReference>
<dbReference type="InterPro" id="IPR013655">
    <property type="entry name" value="PAS_fold_3"/>
</dbReference>
<dbReference type="SUPFAM" id="SSF55781">
    <property type="entry name" value="GAF domain-like"/>
    <property type="match status" value="1"/>
</dbReference>
<dbReference type="InterPro" id="IPR001789">
    <property type="entry name" value="Sig_transdc_resp-reg_receiver"/>
</dbReference>
<keyword evidence="7" id="KW-0902">Two-component regulatory system</keyword>
<dbReference type="SUPFAM" id="SSF52172">
    <property type="entry name" value="CheY-like"/>
    <property type="match status" value="1"/>
</dbReference>
<protein>
    <recommendedName>
        <fullName evidence="3">Stage 0 sporulation protein A homolog</fullName>
        <ecNumber evidence="2">2.7.13.3</ecNumber>
    </recommendedName>
</protein>
<evidence type="ECO:0000256" key="7">
    <source>
        <dbReference type="ARBA" id="ARBA00023012"/>
    </source>
</evidence>
<evidence type="ECO:0000256" key="2">
    <source>
        <dbReference type="ARBA" id="ARBA00012438"/>
    </source>
</evidence>
<evidence type="ECO:0000259" key="12">
    <source>
        <dbReference type="PROSITE" id="PS50113"/>
    </source>
</evidence>
<dbReference type="PRINTS" id="PR00344">
    <property type="entry name" value="BCTRLSENSOR"/>
</dbReference>
<dbReference type="SUPFAM" id="SSF47384">
    <property type="entry name" value="Homodimeric domain of signal transducing histidine kinase"/>
    <property type="match status" value="1"/>
</dbReference>
<dbReference type="InterPro" id="IPR036097">
    <property type="entry name" value="HisK_dim/P_sf"/>
</dbReference>
<evidence type="ECO:0000256" key="9">
    <source>
        <dbReference type="PROSITE-ProRule" id="PRU00169"/>
    </source>
</evidence>
<dbReference type="GO" id="GO:0005886">
    <property type="term" value="C:plasma membrane"/>
    <property type="evidence" value="ECO:0007669"/>
    <property type="project" value="TreeGrafter"/>
</dbReference>
<dbReference type="RefSeq" id="WP_006568628.1">
    <property type="nucleotide sequence ID" value="NZ_BAABZP010000001.1"/>
</dbReference>
<dbReference type="GO" id="GO:0009927">
    <property type="term" value="F:histidine phosphotransfer kinase activity"/>
    <property type="evidence" value="ECO:0007669"/>
    <property type="project" value="TreeGrafter"/>
</dbReference>
<dbReference type="Gene3D" id="3.30.565.10">
    <property type="entry name" value="Histidine kinase-like ATPase, C-terminal domain"/>
    <property type="match status" value="1"/>
</dbReference>
<dbReference type="SUPFAM" id="SSF55785">
    <property type="entry name" value="PYP-like sensor domain (PAS domain)"/>
    <property type="match status" value="1"/>
</dbReference>
<dbReference type="SMART" id="SM00387">
    <property type="entry name" value="HATPase_c"/>
    <property type="match status" value="1"/>
</dbReference>
<dbReference type="InterPro" id="IPR003594">
    <property type="entry name" value="HATPase_dom"/>
</dbReference>
<feature type="domain" description="Histidine kinase" evidence="10">
    <location>
        <begin position="351"/>
        <end position="575"/>
    </location>
</feature>
<dbReference type="SUPFAM" id="SSF55874">
    <property type="entry name" value="ATPase domain of HSP90 chaperone/DNA topoisomerase II/histidine kinase"/>
    <property type="match status" value="1"/>
</dbReference>
<dbReference type="InterPro" id="IPR000700">
    <property type="entry name" value="PAS-assoc_C"/>
</dbReference>
<dbReference type="SMART" id="SM00448">
    <property type="entry name" value="REC"/>
    <property type="match status" value="1"/>
</dbReference>
<dbReference type="Pfam" id="PF02518">
    <property type="entry name" value="HATPase_c"/>
    <property type="match status" value="1"/>
</dbReference>
<evidence type="ECO:0000259" key="11">
    <source>
        <dbReference type="PROSITE" id="PS50110"/>
    </source>
</evidence>
<dbReference type="InterPro" id="IPR004358">
    <property type="entry name" value="Sig_transdc_His_kin-like_C"/>
</dbReference>
<feature type="modified residue" description="4-aspartylphosphate" evidence="9">
    <location>
        <position position="649"/>
    </location>
</feature>
<dbReference type="Pfam" id="PF00512">
    <property type="entry name" value="HisKA"/>
    <property type="match status" value="1"/>
</dbReference>
<evidence type="ECO:0000256" key="4">
    <source>
        <dbReference type="ARBA" id="ARBA00022553"/>
    </source>
</evidence>
<comment type="catalytic activity">
    <reaction evidence="1">
        <text>ATP + protein L-histidine = ADP + protein N-phospho-L-histidine.</text>
        <dbReference type="EC" id="2.7.13.3"/>
    </reaction>
</comment>
<dbReference type="InterPro" id="IPR035965">
    <property type="entry name" value="PAS-like_dom_sf"/>
</dbReference>
<keyword evidence="5 13" id="KW-0808">Transferase</keyword>
<dbReference type="Pfam" id="PF08447">
    <property type="entry name" value="PAS_3"/>
    <property type="match status" value="1"/>
</dbReference>
<feature type="domain" description="PAC" evidence="12">
    <location>
        <begin position="275"/>
        <end position="326"/>
    </location>
</feature>
<dbReference type="PROSITE" id="PS50110">
    <property type="entry name" value="RESPONSE_REGULATORY"/>
    <property type="match status" value="1"/>
</dbReference>
<dbReference type="InterPro" id="IPR005467">
    <property type="entry name" value="His_kinase_dom"/>
</dbReference>
<keyword evidence="6 13" id="KW-0418">Kinase</keyword>
<dbReference type="Pfam" id="PF00072">
    <property type="entry name" value="Response_reg"/>
    <property type="match status" value="1"/>
</dbReference>
<proteinExistence type="predicted"/>
<dbReference type="Gene3D" id="3.30.450.20">
    <property type="entry name" value="PAS domain"/>
    <property type="match status" value="1"/>
</dbReference>
<evidence type="ECO:0000313" key="13">
    <source>
        <dbReference type="EMBL" id="VYT32958.1"/>
    </source>
</evidence>
<dbReference type="EC" id="2.7.13.3" evidence="2"/>
<reference evidence="13" key="1">
    <citation type="submission" date="2019-11" db="EMBL/GenBank/DDBJ databases">
        <authorList>
            <person name="Feng L."/>
        </authorList>
    </citation>
    <scope>NUCLEOTIDE SEQUENCE</scope>
    <source>
        <strain evidence="13">AcaccaeLFYP115</strain>
    </source>
</reference>
<dbReference type="Gene3D" id="1.10.287.130">
    <property type="match status" value="1"/>
</dbReference>
<dbReference type="PANTHER" id="PTHR43047">
    <property type="entry name" value="TWO-COMPONENT HISTIDINE PROTEIN KINASE"/>
    <property type="match status" value="1"/>
</dbReference>
<keyword evidence="4 9" id="KW-0597">Phosphoprotein</keyword>
<dbReference type="CDD" id="cd17546">
    <property type="entry name" value="REC_hyHK_CKI1_RcsC-like"/>
    <property type="match status" value="1"/>
</dbReference>
<comment type="function">
    <text evidence="8">May play the central regulatory role in sporulation. It may be an element of the effector pathway responsible for the activation of sporulation genes in response to nutritional stress. Spo0A may act in concert with spo0H (a sigma factor) to control the expression of some genes that are critical to the sporulation process.</text>
</comment>
<evidence type="ECO:0000259" key="10">
    <source>
        <dbReference type="PROSITE" id="PS50109"/>
    </source>
</evidence>
<evidence type="ECO:0000256" key="8">
    <source>
        <dbReference type="ARBA" id="ARBA00024867"/>
    </source>
</evidence>
<dbReference type="AlphaFoldDB" id="A0A6N2VS86"/>
<evidence type="ECO:0000256" key="1">
    <source>
        <dbReference type="ARBA" id="ARBA00000085"/>
    </source>
</evidence>
<dbReference type="Gene3D" id="3.40.50.2300">
    <property type="match status" value="1"/>
</dbReference>
<dbReference type="InterPro" id="IPR011006">
    <property type="entry name" value="CheY-like_superfamily"/>
</dbReference>
<dbReference type="InterPro" id="IPR003661">
    <property type="entry name" value="HisK_dim/P_dom"/>
</dbReference>
<dbReference type="SMART" id="SM00388">
    <property type="entry name" value="HisKA"/>
    <property type="match status" value="1"/>
</dbReference>
<evidence type="ECO:0000256" key="6">
    <source>
        <dbReference type="ARBA" id="ARBA00022777"/>
    </source>
</evidence>
<sequence length="728" mass="83114">MDLNLGQFMSDAFDVMYKNGNIGQAADCILKLIGRVFKADAAYIAETSDSGDLIERVYEWKNCTEFSLKEELEERNSKLLYCREDFCCIGSDEFPMGLTAIFKEKGIRSAVQCPIWDNGQPGGYLGVCSCIQPECSYQRDEIYTALVYISRLLSVFMQKSKQEERMGQNQRQLEGSLKQSEQKADTAYEILDAISSGVVILKMPSYDKLIPVYGNIGQYRMLRIKRTAQDARVPDTSEAELESQYFDDAFAGVHPDDMERVRKEYKAGYETEHFVVKKYRLLRGDGSYVWVNADLRLQESAPDYKLFYATYTDVTEEHELQEQLSKALEKQKIISSELEQASNAKTDFLSRMSHDIRTPMNAILGLASLARNELDHSGKVRSYLDKLEASGQFLLGLLNDVLDISKIERNVIELNPEPYGIDEFQQQVESLIIPQCRRKDIQFNFYKEEIRYSTILMDKLRMNQIILNLLNNSVKYTPGGGRIELHVRDLEENNGRIHIQLLIKDNGIGMSKEFQEHMYEPFSQERRENAGGDIRNSGLGLAIVRSLVELMDGKIQVNSEVGQGTVFTVDLWPEICEMNKDCADQDKKQDFDIKDVRILLCEDNKLNTEIAVYLLENAGAVVECAENGQEAVRKFTDSCPGTYQVILMDIRMPIMDGLEAARRIRALNRPDSERIPIFAMTANAYKEDREMSRNAGMNEHLAKPIEPELLFSAIREYTKRGRDGRQSG</sequence>
<dbReference type="PROSITE" id="PS50113">
    <property type="entry name" value="PAC"/>
    <property type="match status" value="1"/>
</dbReference>
<feature type="domain" description="Response regulatory" evidence="11">
    <location>
        <begin position="597"/>
        <end position="718"/>
    </location>
</feature>
<dbReference type="PROSITE" id="PS50109">
    <property type="entry name" value="HIS_KIN"/>
    <property type="match status" value="1"/>
</dbReference>
<organism evidence="13">
    <name type="scientific">Anaerostipes caccae</name>
    <dbReference type="NCBI Taxonomy" id="105841"/>
    <lineage>
        <taxon>Bacteria</taxon>
        <taxon>Bacillati</taxon>
        <taxon>Bacillota</taxon>
        <taxon>Clostridia</taxon>
        <taxon>Lachnospirales</taxon>
        <taxon>Lachnospiraceae</taxon>
        <taxon>Anaerostipes</taxon>
    </lineage>
</organism>
<accession>A0A6N2VS86</accession>
<evidence type="ECO:0000256" key="5">
    <source>
        <dbReference type="ARBA" id="ARBA00022679"/>
    </source>
</evidence>
<evidence type="ECO:0000256" key="3">
    <source>
        <dbReference type="ARBA" id="ARBA00018672"/>
    </source>
</evidence>
<gene>
    <name evidence="13" type="primary">luxQ_2</name>
    <name evidence="13" type="ORF">ACLFYP115_02745</name>
</gene>
<dbReference type="CDD" id="cd00082">
    <property type="entry name" value="HisKA"/>
    <property type="match status" value="1"/>
</dbReference>
<name>A0A6N2VS86_9FIRM</name>
<dbReference type="GO" id="GO:0000155">
    <property type="term" value="F:phosphorelay sensor kinase activity"/>
    <property type="evidence" value="ECO:0007669"/>
    <property type="project" value="InterPro"/>
</dbReference>
<dbReference type="PANTHER" id="PTHR43047:SF72">
    <property type="entry name" value="OSMOSENSING HISTIDINE PROTEIN KINASE SLN1"/>
    <property type="match status" value="1"/>
</dbReference>